<dbReference type="EMBL" id="DSGB01000006">
    <property type="protein sequence ID" value="HER96688.1"/>
    <property type="molecule type" value="Genomic_DNA"/>
</dbReference>
<gene>
    <name evidence="4" type="ORF">ENO59_09260</name>
</gene>
<dbReference type="Pfam" id="PF02384">
    <property type="entry name" value="N6_Mtase"/>
    <property type="match status" value="1"/>
</dbReference>
<comment type="caution">
    <text evidence="4">The sequence shown here is derived from an EMBL/GenBank/DDBJ whole genome shotgun (WGS) entry which is preliminary data.</text>
</comment>
<dbReference type="PANTHER" id="PTHR42998">
    <property type="entry name" value="TYPE I RESTRICTION ENZYME HINDVIIP M PROTEIN-RELATED"/>
    <property type="match status" value="1"/>
</dbReference>
<feature type="region of interest" description="Disordered" evidence="2">
    <location>
        <begin position="91"/>
        <end position="125"/>
    </location>
</feature>
<comment type="similarity">
    <text evidence="1">Belongs to the N(4)/N(6)-methyltransferase family.</text>
</comment>
<dbReference type="GO" id="GO:0003677">
    <property type="term" value="F:DNA binding"/>
    <property type="evidence" value="ECO:0007669"/>
    <property type="project" value="InterPro"/>
</dbReference>
<accession>A0A7V2B1R5</accession>
<name>A0A7V2B1R5_RHOMR</name>
<evidence type="ECO:0000259" key="3">
    <source>
        <dbReference type="Pfam" id="PF02384"/>
    </source>
</evidence>
<dbReference type="InterPro" id="IPR003356">
    <property type="entry name" value="DNA_methylase_A-5"/>
</dbReference>
<dbReference type="AlphaFoldDB" id="A0A7V2B1R5"/>
<proteinExistence type="inferred from homology"/>
<evidence type="ECO:0000256" key="2">
    <source>
        <dbReference type="SAM" id="MobiDB-lite"/>
    </source>
</evidence>
<dbReference type="GO" id="GO:0008170">
    <property type="term" value="F:N-methyltransferase activity"/>
    <property type="evidence" value="ECO:0007669"/>
    <property type="project" value="InterPro"/>
</dbReference>
<feature type="domain" description="DNA methylase adenine-specific" evidence="3">
    <location>
        <begin position="1"/>
        <end position="108"/>
    </location>
</feature>
<dbReference type="PANTHER" id="PTHR42998:SF1">
    <property type="entry name" value="TYPE I RESTRICTION ENZYME HINDI METHYLASE SUBUNIT"/>
    <property type="match status" value="1"/>
</dbReference>
<dbReference type="InterPro" id="IPR029063">
    <property type="entry name" value="SAM-dependent_MTases_sf"/>
</dbReference>
<feature type="compositionally biased region" description="Basic and acidic residues" evidence="2">
    <location>
        <begin position="96"/>
        <end position="105"/>
    </location>
</feature>
<reference evidence="4" key="1">
    <citation type="journal article" date="2020" name="mSystems">
        <title>Genome- and Community-Level Interaction Insights into Carbon Utilization and Element Cycling Functions of Hydrothermarchaeota in Hydrothermal Sediment.</title>
        <authorList>
            <person name="Zhou Z."/>
            <person name="Liu Y."/>
            <person name="Xu W."/>
            <person name="Pan J."/>
            <person name="Luo Z.H."/>
            <person name="Li M."/>
        </authorList>
    </citation>
    <scope>NUCLEOTIDE SEQUENCE [LARGE SCALE GENOMIC DNA]</scope>
    <source>
        <strain evidence="4">SpSt-143</strain>
    </source>
</reference>
<evidence type="ECO:0000313" key="4">
    <source>
        <dbReference type="EMBL" id="HER96688.1"/>
    </source>
</evidence>
<evidence type="ECO:0000256" key="1">
    <source>
        <dbReference type="ARBA" id="ARBA00006594"/>
    </source>
</evidence>
<dbReference type="Gene3D" id="3.40.50.150">
    <property type="entry name" value="Vaccinia Virus protein VP39"/>
    <property type="match status" value="1"/>
</dbReference>
<dbReference type="InterPro" id="IPR052916">
    <property type="entry name" value="Type-I_RE_MTase_Subunit"/>
</dbReference>
<protein>
    <recommendedName>
        <fullName evidence="3">DNA methylase adenine-specific domain-containing protein</fullName>
    </recommendedName>
</protein>
<dbReference type="SUPFAM" id="SSF53335">
    <property type="entry name" value="S-adenosyl-L-methionine-dependent methyltransferases"/>
    <property type="match status" value="1"/>
</dbReference>
<organism evidence="4">
    <name type="scientific">Rhodothermus marinus</name>
    <name type="common">Rhodothermus obamensis</name>
    <dbReference type="NCBI Taxonomy" id="29549"/>
    <lineage>
        <taxon>Bacteria</taxon>
        <taxon>Pseudomonadati</taxon>
        <taxon>Rhodothermota</taxon>
        <taxon>Rhodothermia</taxon>
        <taxon>Rhodothermales</taxon>
        <taxon>Rhodothermaceae</taxon>
        <taxon>Rhodothermus</taxon>
    </lineage>
</organism>
<sequence>MNLAIRGIDGCTKQGDTFHSDRFPNLKADVILANPLLNMKSWGGEHLREDKRWKYGVPPVNNANFAWVQHIIHHLSPTGYASFVLANGSISSNRSGEGKSHKNIIETDVEVTAQDAKSPQKKLPK</sequence>